<name>A0A1I7UWY6_9PELO</name>
<keyword evidence="3" id="KW-1185">Reference proteome</keyword>
<dbReference type="STRING" id="1561998.A0A1I7UWY6"/>
<evidence type="ECO:0000259" key="1">
    <source>
        <dbReference type="Pfam" id="PF24342"/>
    </source>
</evidence>
<dbReference type="AlphaFoldDB" id="A0A1I7UWY6"/>
<organism evidence="3 4">
    <name type="scientific">Caenorhabditis tropicalis</name>
    <dbReference type="NCBI Taxonomy" id="1561998"/>
    <lineage>
        <taxon>Eukaryota</taxon>
        <taxon>Metazoa</taxon>
        <taxon>Ecdysozoa</taxon>
        <taxon>Nematoda</taxon>
        <taxon>Chromadorea</taxon>
        <taxon>Rhabditida</taxon>
        <taxon>Rhabditina</taxon>
        <taxon>Rhabditomorpha</taxon>
        <taxon>Rhabditoidea</taxon>
        <taxon>Rhabditidae</taxon>
        <taxon>Peloderinae</taxon>
        <taxon>Caenorhabditis</taxon>
    </lineage>
</organism>
<evidence type="ECO:0000259" key="2">
    <source>
        <dbReference type="Pfam" id="PF24343"/>
    </source>
</evidence>
<evidence type="ECO:0000313" key="4">
    <source>
        <dbReference type="WBParaSite" id="Csp11.Scaffold630.g20167.t1"/>
    </source>
</evidence>
<dbReference type="InterPro" id="IPR057139">
    <property type="entry name" value="OB_DEPS-1_1st"/>
</dbReference>
<dbReference type="Pfam" id="PF24342">
    <property type="entry name" value="OB_DEPS-1_2nd"/>
    <property type="match status" value="1"/>
</dbReference>
<feature type="domain" description="P-granule-associated protein DEPS-1 first OB-fold" evidence="2">
    <location>
        <begin position="7"/>
        <end position="97"/>
    </location>
</feature>
<reference evidence="4" key="1">
    <citation type="submission" date="2016-11" db="UniProtKB">
        <authorList>
            <consortium name="WormBaseParasite"/>
        </authorList>
    </citation>
    <scope>IDENTIFICATION</scope>
</reference>
<evidence type="ECO:0000313" key="3">
    <source>
        <dbReference type="Proteomes" id="UP000095282"/>
    </source>
</evidence>
<sequence length="667" mass="77319">MTDPRRQGIVLTNGTPMDGMMFHMALLFDQPIRYPRQFQMIPVENHTVKLKHRPTERNANRVVTVYEELPLIFGDTISWDRFDEHGRPTELVREYKKVFQAYPARLYDGESQLLLQGIMSKNRKCLWMCDMWPDLEIPYRIQKDSHPNVTVNAWVTVHIKPNQTLKYELHSFKEPADQFQCLVPKAEWNDGDDGHLATLNDPVAGRKEDGDLMPTLSDVVTGMHGIVISEKIVMAAEPRHQDYCFHRIVINEEDRFPRVGSYVRFNAEKLDFLNIYALKEVIQLNDGRQLPLTENGLAQVTIRQVPELPGFFHSKALGCYVDDPENILEAWLLSTYSKSTLQVGITATEPSPRGNPRFVVGEIIDKRRRRLSNSGGMEELNWKWNPELSLILAGGFILSAAERLRYPPGTRLFINALLRDTKWILESVEVDQKEPYHRAVVVRDEVLKQDTIWLNEKKARGCKELPFLLSTLNFGLVQTPKDFKVRKHPDHFEFSDIWITMNDSHPGDFIKPPAKFKFSGIGNIDRISKPIEPVYVESTGSDYPDLSSDLDESISRETALNDVNVPRVYQAITDEEFRENFDKYWQNVRKMVKELERNPRWQSNPLPLIEGQIKEHLAKCRFCSENEFNENCFFGEYLAEVIQRNPSVQQVLTNNILSVVTTRRYRQ</sequence>
<dbReference type="InterPro" id="IPR057143">
    <property type="entry name" value="OB_DEPS-1_2nd"/>
</dbReference>
<protein>
    <submittedName>
        <fullName evidence="4">Lignostilbene-alpha,beta-dioxygenase isozyme III</fullName>
    </submittedName>
</protein>
<dbReference type="Proteomes" id="UP000095282">
    <property type="component" value="Unplaced"/>
</dbReference>
<proteinExistence type="predicted"/>
<dbReference type="eggNOG" id="ENOG502TGDH">
    <property type="taxonomic scope" value="Eukaryota"/>
</dbReference>
<dbReference type="WBParaSite" id="Csp11.Scaffold630.g20167.t1">
    <property type="protein sequence ID" value="Csp11.Scaffold630.g20167.t1"/>
    <property type="gene ID" value="Csp11.Scaffold630.g20167"/>
</dbReference>
<accession>A0A1I7UWY6</accession>
<feature type="domain" description="P-granule-associated protein DEPS-1 second OB-fold" evidence="1">
    <location>
        <begin position="102"/>
        <end position="177"/>
    </location>
</feature>
<dbReference type="Pfam" id="PF24343">
    <property type="entry name" value="OB_DEPS-1_1st"/>
    <property type="match status" value="1"/>
</dbReference>